<gene>
    <name evidence="5" type="ORF">C9374_011629</name>
</gene>
<evidence type="ECO:0000313" key="6">
    <source>
        <dbReference type="Proteomes" id="UP000816034"/>
    </source>
</evidence>
<dbReference type="InterPro" id="IPR037200">
    <property type="entry name" value="Isy1_sf"/>
</dbReference>
<proteinExistence type="inferred from homology"/>
<dbReference type="GeneID" id="68104083"/>
<evidence type="ECO:0000256" key="1">
    <source>
        <dbReference type="ARBA" id="ARBA00004123"/>
    </source>
</evidence>
<comment type="caution">
    <text evidence="5">The sequence shown here is derived from an EMBL/GenBank/DDBJ whole genome shotgun (WGS) entry which is preliminary data.</text>
</comment>
<sequence length="264" mass="31013">MARNQEKAQSMLNRWTNFRIGNEYVEKKRPPHPSFSKTVKACEHWRRKVLKEIAEKVTIIQNASLGEHRIRDLNDEINRLIKEKAEWEKRIVELGGIDYSKQDIKLLDDNGQLIEVGGGYKYFGAARELPGVKELLFEKQQAVEKQQKTKISELYKDVDSFYYGYDEDIDDPNLRIAEEKAEEELRKDFYNRYVEYAEFKKKKFSGEGVQNVTRELLQAKSFGVLGEEDKKNFIYNVVVPSQKEIERLLVEKRKAELLKELGDI</sequence>
<dbReference type="InterPro" id="IPR029012">
    <property type="entry name" value="Helix_hairpin_bin_sf"/>
</dbReference>
<dbReference type="InterPro" id="IPR009360">
    <property type="entry name" value="Isy1"/>
</dbReference>
<dbReference type="Pfam" id="PF06246">
    <property type="entry name" value="Isy1"/>
    <property type="match status" value="1"/>
</dbReference>
<dbReference type="AlphaFoldDB" id="A0AA88GG37"/>
<name>A0AA88GG37_NAELO</name>
<keyword evidence="4" id="KW-0175">Coiled coil</keyword>
<evidence type="ECO:0000313" key="5">
    <source>
        <dbReference type="EMBL" id="KAG2373964.1"/>
    </source>
</evidence>
<dbReference type="GO" id="GO:0000350">
    <property type="term" value="P:generation of catalytic spliceosome for second transesterification step"/>
    <property type="evidence" value="ECO:0007669"/>
    <property type="project" value="InterPro"/>
</dbReference>
<protein>
    <recommendedName>
        <fullName evidence="7">Pre-mRNA-splicing factor ISY1</fullName>
    </recommendedName>
</protein>
<comment type="similarity">
    <text evidence="2">Belongs to the ISY1 family.</text>
</comment>
<dbReference type="EMBL" id="PYSW02000049">
    <property type="protein sequence ID" value="KAG2373964.1"/>
    <property type="molecule type" value="Genomic_DNA"/>
</dbReference>
<comment type="subcellular location">
    <subcellularLocation>
        <location evidence="1">Nucleus</location>
    </subcellularLocation>
</comment>
<evidence type="ECO:0000256" key="2">
    <source>
        <dbReference type="ARBA" id="ARBA00007002"/>
    </source>
</evidence>
<keyword evidence="6" id="KW-1185">Reference proteome</keyword>
<accession>A0AA88GG37</accession>
<evidence type="ECO:0008006" key="7">
    <source>
        <dbReference type="Google" id="ProtNLM"/>
    </source>
</evidence>
<dbReference type="FunFam" id="1.10.287.660:FF:000001">
    <property type="entry name" value="pre-mRNA-splicing factor ISY1 homolog"/>
    <property type="match status" value="1"/>
</dbReference>
<dbReference type="PANTHER" id="PTHR13021">
    <property type="entry name" value="PRE-MRNA-SPLICING FACTOR ISY1"/>
    <property type="match status" value="1"/>
</dbReference>
<dbReference type="GO" id="GO:0005634">
    <property type="term" value="C:nucleus"/>
    <property type="evidence" value="ECO:0007669"/>
    <property type="project" value="UniProtKB-SubCell"/>
</dbReference>
<evidence type="ECO:0000256" key="4">
    <source>
        <dbReference type="SAM" id="Coils"/>
    </source>
</evidence>
<organism evidence="5 6">
    <name type="scientific">Naegleria lovaniensis</name>
    <name type="common">Amoeba</name>
    <dbReference type="NCBI Taxonomy" id="51637"/>
    <lineage>
        <taxon>Eukaryota</taxon>
        <taxon>Discoba</taxon>
        <taxon>Heterolobosea</taxon>
        <taxon>Tetramitia</taxon>
        <taxon>Eutetramitia</taxon>
        <taxon>Vahlkampfiidae</taxon>
        <taxon>Naegleria</taxon>
    </lineage>
</organism>
<feature type="coiled-coil region" evidence="4">
    <location>
        <begin position="63"/>
        <end position="90"/>
    </location>
</feature>
<keyword evidence="3" id="KW-0539">Nucleus</keyword>
<evidence type="ECO:0000256" key="3">
    <source>
        <dbReference type="ARBA" id="ARBA00023242"/>
    </source>
</evidence>
<dbReference type="Gene3D" id="1.10.287.660">
    <property type="entry name" value="Helix hairpin bin"/>
    <property type="match status" value="1"/>
</dbReference>
<dbReference type="Proteomes" id="UP000816034">
    <property type="component" value="Unassembled WGS sequence"/>
</dbReference>
<dbReference type="RefSeq" id="XP_044543138.1">
    <property type="nucleotide sequence ID" value="XM_044687306.1"/>
</dbReference>
<dbReference type="SUPFAM" id="SSF140102">
    <property type="entry name" value="ISY1 domain-like"/>
    <property type="match status" value="1"/>
</dbReference>
<reference evidence="5 6" key="1">
    <citation type="journal article" date="2018" name="BMC Genomics">
        <title>The genome of Naegleria lovaniensis, the basis for a comparative approach to unravel pathogenicity factors of the human pathogenic amoeba N. fowleri.</title>
        <authorList>
            <person name="Liechti N."/>
            <person name="Schurch N."/>
            <person name="Bruggmann R."/>
            <person name="Wittwer M."/>
        </authorList>
    </citation>
    <scope>NUCLEOTIDE SEQUENCE [LARGE SCALE GENOMIC DNA]</scope>
    <source>
        <strain evidence="5 6">ATCC 30569</strain>
    </source>
</reference>